<dbReference type="InterPro" id="IPR006691">
    <property type="entry name" value="GyrA/parC_rep"/>
</dbReference>
<evidence type="ECO:0000259" key="7">
    <source>
        <dbReference type="PROSITE" id="PS52040"/>
    </source>
</evidence>
<comment type="caution">
    <text evidence="8">The sequence shown here is derived from an EMBL/GenBank/DDBJ whole genome shotgun (WGS) entry which is preliminary data.</text>
</comment>
<dbReference type="Pfam" id="PF03989">
    <property type="entry name" value="DNA_gyraseA_C"/>
    <property type="match status" value="1"/>
</dbReference>
<dbReference type="PANTHER" id="PTHR43493:SF5">
    <property type="entry name" value="DNA GYRASE SUBUNIT A, CHLOROPLASTIC_MITOCHONDRIAL"/>
    <property type="match status" value="1"/>
</dbReference>
<dbReference type="PANTHER" id="PTHR43493">
    <property type="entry name" value="DNA GYRASE/TOPOISOMERASE SUBUNIT A"/>
    <property type="match status" value="1"/>
</dbReference>
<evidence type="ECO:0000256" key="6">
    <source>
        <dbReference type="SAM" id="Coils"/>
    </source>
</evidence>
<dbReference type="SUPFAM" id="SSF101904">
    <property type="entry name" value="GyrA/ParC C-terminal domain-like"/>
    <property type="match status" value="1"/>
</dbReference>
<dbReference type="SMART" id="SM00434">
    <property type="entry name" value="TOP4c"/>
    <property type="match status" value="1"/>
</dbReference>
<keyword evidence="5" id="KW-0413">Isomerase</keyword>
<dbReference type="EMBL" id="BART01004213">
    <property type="protein sequence ID" value="GAG67993.1"/>
    <property type="molecule type" value="Genomic_DNA"/>
</dbReference>
<dbReference type="GO" id="GO:0006265">
    <property type="term" value="P:DNA topological change"/>
    <property type="evidence" value="ECO:0007669"/>
    <property type="project" value="InterPro"/>
</dbReference>
<protein>
    <recommendedName>
        <fullName evidence="2">DNA topoisomerase (ATP-hydrolyzing)</fullName>
        <ecNumber evidence="2">5.6.2.2</ecNumber>
    </recommendedName>
</protein>
<feature type="non-terminal residue" evidence="8">
    <location>
        <position position="295"/>
    </location>
</feature>
<evidence type="ECO:0000256" key="3">
    <source>
        <dbReference type="ARBA" id="ARBA00023029"/>
    </source>
</evidence>
<dbReference type="Gene3D" id="3.30.1360.40">
    <property type="match status" value="1"/>
</dbReference>
<comment type="catalytic activity">
    <reaction evidence="1">
        <text>ATP-dependent breakage, passage and rejoining of double-stranded DNA.</text>
        <dbReference type="EC" id="5.6.2.2"/>
    </reaction>
</comment>
<dbReference type="Pfam" id="PF00521">
    <property type="entry name" value="DNA_topoisoIV"/>
    <property type="match status" value="1"/>
</dbReference>
<dbReference type="GO" id="GO:0003918">
    <property type="term" value="F:DNA topoisomerase type II (double strand cut, ATP-hydrolyzing) activity"/>
    <property type="evidence" value="ECO:0007669"/>
    <property type="project" value="UniProtKB-EC"/>
</dbReference>
<dbReference type="SUPFAM" id="SSF56719">
    <property type="entry name" value="Type II DNA topoisomerase"/>
    <property type="match status" value="1"/>
</dbReference>
<dbReference type="InterPro" id="IPR013760">
    <property type="entry name" value="Topo_IIA-like_dom_sf"/>
</dbReference>
<evidence type="ECO:0000313" key="8">
    <source>
        <dbReference type="EMBL" id="GAG67993.1"/>
    </source>
</evidence>
<dbReference type="EC" id="5.6.2.2" evidence="2"/>
<dbReference type="InterPro" id="IPR002205">
    <property type="entry name" value="Topo_IIA_dom_A"/>
</dbReference>
<dbReference type="GO" id="GO:0005737">
    <property type="term" value="C:cytoplasm"/>
    <property type="evidence" value="ECO:0007669"/>
    <property type="project" value="TreeGrafter"/>
</dbReference>
<keyword evidence="3" id="KW-0799">Topoisomerase</keyword>
<feature type="coiled-coil region" evidence="6">
    <location>
        <begin position="160"/>
        <end position="208"/>
    </location>
</feature>
<dbReference type="FunFam" id="1.10.268.10:FF:000001">
    <property type="entry name" value="DNA gyrase subunit A"/>
    <property type="match status" value="1"/>
</dbReference>
<keyword evidence="6" id="KW-0175">Coiled coil</keyword>
<proteinExistence type="predicted"/>
<feature type="domain" description="Topo IIA-type catalytic" evidence="7">
    <location>
        <begin position="1"/>
        <end position="229"/>
    </location>
</feature>
<name>X1A5E9_9ZZZZ</name>
<gene>
    <name evidence="8" type="ORF">S01H4_10801</name>
</gene>
<evidence type="ECO:0000256" key="4">
    <source>
        <dbReference type="ARBA" id="ARBA00023125"/>
    </source>
</evidence>
<sequence>MEELHDLISSKKIRGLVDARDLSKNKIRIEIDIHEDYSHEKSIRVIISQLYKHSQLEKTFYAKNIAFARGRPLLLNLKRALTIFLEHREHVVKKTVKHNLNKALMRLNILEGLYIALQNIDEVIELIKKSDDRQAAQEKLIKRFSLNEAQAKAILSMQLARLAKMEVEAILIEKEELEAKVEEYRDILANKEKRMQIIKKELEEIKEKFGDERRTTITDDADIPVDADIYQMLHDRHLLITTTQQGYVRSIEIDKFRTQRRGGKGMTAVTLRENDSLNDILVTLNKSTLLLITEN</sequence>
<keyword evidence="4" id="KW-0238">DNA-binding</keyword>
<dbReference type="GO" id="GO:0005524">
    <property type="term" value="F:ATP binding"/>
    <property type="evidence" value="ECO:0007669"/>
    <property type="project" value="InterPro"/>
</dbReference>
<accession>X1A5E9</accession>
<dbReference type="InterPro" id="IPR013757">
    <property type="entry name" value="Topo_IIA_A_a_sf"/>
</dbReference>
<dbReference type="InterPro" id="IPR035516">
    <property type="entry name" value="Gyrase/topoIV_suA_C"/>
</dbReference>
<evidence type="ECO:0000256" key="1">
    <source>
        <dbReference type="ARBA" id="ARBA00000185"/>
    </source>
</evidence>
<dbReference type="GO" id="GO:0009330">
    <property type="term" value="C:DNA topoisomerase type II (double strand cut, ATP-hydrolyzing) complex"/>
    <property type="evidence" value="ECO:0007669"/>
    <property type="project" value="TreeGrafter"/>
</dbReference>
<organism evidence="8">
    <name type="scientific">marine sediment metagenome</name>
    <dbReference type="NCBI Taxonomy" id="412755"/>
    <lineage>
        <taxon>unclassified sequences</taxon>
        <taxon>metagenomes</taxon>
        <taxon>ecological metagenomes</taxon>
    </lineage>
</organism>
<dbReference type="AlphaFoldDB" id="X1A5E9"/>
<dbReference type="InterPro" id="IPR050220">
    <property type="entry name" value="Type_II_DNA_Topoisomerases"/>
</dbReference>
<evidence type="ECO:0000256" key="2">
    <source>
        <dbReference type="ARBA" id="ARBA00012895"/>
    </source>
</evidence>
<dbReference type="Gene3D" id="2.120.10.90">
    <property type="entry name" value="DNA gyrase/topoisomerase IV, subunit A, C-terminal"/>
    <property type="match status" value="1"/>
</dbReference>
<dbReference type="Gene3D" id="1.10.268.10">
    <property type="entry name" value="Topoisomerase, domain 3"/>
    <property type="match status" value="1"/>
</dbReference>
<dbReference type="GO" id="GO:0003677">
    <property type="term" value="F:DNA binding"/>
    <property type="evidence" value="ECO:0007669"/>
    <property type="project" value="UniProtKB-KW"/>
</dbReference>
<dbReference type="PROSITE" id="PS52040">
    <property type="entry name" value="TOPO_IIA"/>
    <property type="match status" value="1"/>
</dbReference>
<evidence type="ECO:0000256" key="5">
    <source>
        <dbReference type="ARBA" id="ARBA00023235"/>
    </source>
</evidence>
<reference evidence="8" key="1">
    <citation type="journal article" date="2014" name="Front. Microbiol.">
        <title>High frequency of phylogenetically diverse reductive dehalogenase-homologous genes in deep subseafloor sedimentary metagenomes.</title>
        <authorList>
            <person name="Kawai M."/>
            <person name="Futagami T."/>
            <person name="Toyoda A."/>
            <person name="Takaki Y."/>
            <person name="Nishi S."/>
            <person name="Hori S."/>
            <person name="Arai W."/>
            <person name="Tsubouchi T."/>
            <person name="Morono Y."/>
            <person name="Uchiyama I."/>
            <person name="Ito T."/>
            <person name="Fujiyama A."/>
            <person name="Inagaki F."/>
            <person name="Takami H."/>
        </authorList>
    </citation>
    <scope>NUCLEOTIDE SEQUENCE</scope>
    <source>
        <strain evidence="8">Expedition CK06-06</strain>
    </source>
</reference>